<keyword evidence="2" id="KW-0812">Transmembrane</keyword>
<name>A0A0D3JDI4_EMIH1</name>
<dbReference type="EnsemblProtists" id="EOD21569">
    <property type="protein sequence ID" value="EOD21569"/>
    <property type="gene ID" value="EMIHUDRAFT_458325"/>
</dbReference>
<reference evidence="4" key="1">
    <citation type="journal article" date="2013" name="Nature">
        <title>Pan genome of the phytoplankton Emiliania underpins its global distribution.</title>
        <authorList>
            <person name="Read B.A."/>
            <person name="Kegel J."/>
            <person name="Klute M.J."/>
            <person name="Kuo A."/>
            <person name="Lefebvre S.C."/>
            <person name="Maumus F."/>
            <person name="Mayer C."/>
            <person name="Miller J."/>
            <person name="Monier A."/>
            <person name="Salamov A."/>
            <person name="Young J."/>
            <person name="Aguilar M."/>
            <person name="Claverie J.M."/>
            <person name="Frickenhaus S."/>
            <person name="Gonzalez K."/>
            <person name="Herman E.K."/>
            <person name="Lin Y.C."/>
            <person name="Napier J."/>
            <person name="Ogata H."/>
            <person name="Sarno A.F."/>
            <person name="Shmutz J."/>
            <person name="Schroeder D."/>
            <person name="de Vargas C."/>
            <person name="Verret F."/>
            <person name="von Dassow P."/>
            <person name="Valentin K."/>
            <person name="Van de Peer Y."/>
            <person name="Wheeler G."/>
            <person name="Dacks J.B."/>
            <person name="Delwiche C.F."/>
            <person name="Dyhrman S.T."/>
            <person name="Glockner G."/>
            <person name="John U."/>
            <person name="Richards T."/>
            <person name="Worden A.Z."/>
            <person name="Zhang X."/>
            <person name="Grigoriev I.V."/>
            <person name="Allen A.E."/>
            <person name="Bidle K."/>
            <person name="Borodovsky M."/>
            <person name="Bowler C."/>
            <person name="Brownlee C."/>
            <person name="Cock J.M."/>
            <person name="Elias M."/>
            <person name="Gladyshev V.N."/>
            <person name="Groth M."/>
            <person name="Guda C."/>
            <person name="Hadaegh A."/>
            <person name="Iglesias-Rodriguez M.D."/>
            <person name="Jenkins J."/>
            <person name="Jones B.M."/>
            <person name="Lawson T."/>
            <person name="Leese F."/>
            <person name="Lindquist E."/>
            <person name="Lobanov A."/>
            <person name="Lomsadze A."/>
            <person name="Malik S.B."/>
            <person name="Marsh M.E."/>
            <person name="Mackinder L."/>
            <person name="Mock T."/>
            <person name="Mueller-Roeber B."/>
            <person name="Pagarete A."/>
            <person name="Parker M."/>
            <person name="Probert I."/>
            <person name="Quesneville H."/>
            <person name="Raines C."/>
            <person name="Rensing S.A."/>
            <person name="Riano-Pachon D.M."/>
            <person name="Richier S."/>
            <person name="Rokitta S."/>
            <person name="Shiraiwa Y."/>
            <person name="Soanes D.M."/>
            <person name="van der Giezen M."/>
            <person name="Wahlund T.M."/>
            <person name="Williams B."/>
            <person name="Wilson W."/>
            <person name="Wolfe G."/>
            <person name="Wurch L.L."/>
        </authorList>
    </citation>
    <scope>NUCLEOTIDE SEQUENCE</scope>
</reference>
<proteinExistence type="predicted"/>
<evidence type="ECO:0000256" key="1">
    <source>
        <dbReference type="SAM" id="MobiDB-lite"/>
    </source>
</evidence>
<evidence type="ECO:0000256" key="2">
    <source>
        <dbReference type="SAM" id="Phobius"/>
    </source>
</evidence>
<dbReference type="GeneID" id="17267115"/>
<reference evidence="3" key="2">
    <citation type="submission" date="2024-10" db="UniProtKB">
        <authorList>
            <consortium name="EnsemblProtists"/>
        </authorList>
    </citation>
    <scope>IDENTIFICATION</scope>
</reference>
<keyword evidence="2" id="KW-0472">Membrane</keyword>
<feature type="transmembrane region" description="Helical" evidence="2">
    <location>
        <begin position="158"/>
        <end position="180"/>
    </location>
</feature>
<evidence type="ECO:0000313" key="4">
    <source>
        <dbReference type="Proteomes" id="UP000013827"/>
    </source>
</evidence>
<dbReference type="HOGENOM" id="CLU_527274_0_0_1"/>
<keyword evidence="2" id="KW-1133">Transmembrane helix</keyword>
<feature type="transmembrane region" description="Helical" evidence="2">
    <location>
        <begin position="189"/>
        <end position="206"/>
    </location>
</feature>
<accession>A0A0D3JDI4</accession>
<feature type="transmembrane region" description="Helical" evidence="2">
    <location>
        <begin position="256"/>
        <end position="276"/>
    </location>
</feature>
<evidence type="ECO:0000313" key="3">
    <source>
        <dbReference type="EnsemblProtists" id="EOD21569"/>
    </source>
</evidence>
<feature type="region of interest" description="Disordered" evidence="1">
    <location>
        <begin position="474"/>
        <end position="545"/>
    </location>
</feature>
<keyword evidence="4" id="KW-1185">Reference proteome</keyword>
<protein>
    <submittedName>
        <fullName evidence="3">Uncharacterized protein</fullName>
    </submittedName>
</protein>
<dbReference type="AlphaFoldDB" id="A0A0D3JDI4"/>
<feature type="transmembrane region" description="Helical" evidence="2">
    <location>
        <begin position="36"/>
        <end position="57"/>
    </location>
</feature>
<feature type="transmembrane region" description="Helical" evidence="2">
    <location>
        <begin position="432"/>
        <end position="454"/>
    </location>
</feature>
<feature type="transmembrane region" description="Helical" evidence="2">
    <location>
        <begin position="94"/>
        <end position="112"/>
    </location>
</feature>
<feature type="compositionally biased region" description="Low complexity" evidence="1">
    <location>
        <begin position="487"/>
        <end position="514"/>
    </location>
</feature>
<dbReference type="Proteomes" id="UP000013827">
    <property type="component" value="Unassembled WGS sequence"/>
</dbReference>
<dbReference type="RefSeq" id="XP_005773998.1">
    <property type="nucleotide sequence ID" value="XM_005773941.1"/>
</dbReference>
<feature type="transmembrane region" description="Helical" evidence="2">
    <location>
        <begin position="218"/>
        <end position="244"/>
    </location>
</feature>
<organism evidence="3 4">
    <name type="scientific">Emiliania huxleyi (strain CCMP1516)</name>
    <dbReference type="NCBI Taxonomy" id="280463"/>
    <lineage>
        <taxon>Eukaryota</taxon>
        <taxon>Haptista</taxon>
        <taxon>Haptophyta</taxon>
        <taxon>Prymnesiophyceae</taxon>
        <taxon>Isochrysidales</taxon>
        <taxon>Noelaerhabdaceae</taxon>
        <taxon>Emiliania</taxon>
    </lineage>
</organism>
<dbReference type="KEGG" id="ehx:EMIHUDRAFT_458325"/>
<sequence>MAASAARCLCARARTSTTTSATAAMSLEDHGQLQRAASLALVTFASLIGTIPAVVYASSVYLDSTVRYGADGTERKFTPERDVGDRPFSIAEPFATVTNLCMITSGIGFFFMQALSERYLSPQLFGMAIFFVFLGAASWAFHADASEGKTWQHNTDRFAMFCTFTYMSCMALNGTIHAALGRPDRPRDWATMLTTAFGLFGAAIMLTHQSRLISYEVLLAGGAVVLLAAGAVVCTLNFGTQFLLAQRYERRRVKAAVRALWAVGWPLVVIGVAYALNQRAADKKGLAGSSVWVADCSSVLSREATPHGVPCEQLAQPAFNCEGHYWVNDTRPDWVWLCLAPDAFGGSGREAWSRSRANRVELRKLYDLKHGTWHYLTAVGCSMMVLTALEGLSGRASPPPLREEWSLTALNLALALVFALMSSLEAESDRWLLAWALLSFVATAAAAAILLRLVAALREQQRRRAAWCAASAMVGSRPPTPLSTRRATGAAPPEPPAAGAAAATQSPACASAPATWHRRSRSETTAFKKPPRLDGSELLFAHPPS</sequence>
<feature type="transmembrane region" description="Helical" evidence="2">
    <location>
        <begin position="405"/>
        <end position="426"/>
    </location>
</feature>
<dbReference type="PaxDb" id="2903-EOD21569"/>
<feature type="transmembrane region" description="Helical" evidence="2">
    <location>
        <begin position="373"/>
        <end position="393"/>
    </location>
</feature>
<feature type="transmembrane region" description="Helical" evidence="2">
    <location>
        <begin position="124"/>
        <end position="143"/>
    </location>
</feature>